<dbReference type="Proteomes" id="UP000218334">
    <property type="component" value="Unassembled WGS sequence"/>
</dbReference>
<evidence type="ECO:0000313" key="1">
    <source>
        <dbReference type="EMBL" id="PBK62882.1"/>
    </source>
</evidence>
<dbReference type="EMBL" id="KZ293462">
    <property type="protein sequence ID" value="PBK62882.1"/>
    <property type="molecule type" value="Genomic_DNA"/>
</dbReference>
<gene>
    <name evidence="1" type="ORF">ARMSODRAFT_556541</name>
</gene>
<accession>A0A2H3B781</accession>
<keyword evidence="2" id="KW-1185">Reference proteome</keyword>
<dbReference type="AlphaFoldDB" id="A0A2H3B781"/>
<proteinExistence type="predicted"/>
<organism evidence="1 2">
    <name type="scientific">Armillaria solidipes</name>
    <dbReference type="NCBI Taxonomy" id="1076256"/>
    <lineage>
        <taxon>Eukaryota</taxon>
        <taxon>Fungi</taxon>
        <taxon>Dikarya</taxon>
        <taxon>Basidiomycota</taxon>
        <taxon>Agaricomycotina</taxon>
        <taxon>Agaricomycetes</taxon>
        <taxon>Agaricomycetidae</taxon>
        <taxon>Agaricales</taxon>
        <taxon>Marasmiineae</taxon>
        <taxon>Physalacriaceae</taxon>
        <taxon>Armillaria</taxon>
    </lineage>
</organism>
<sequence length="110" mass="12915">MMRLRSTILLRIVVSQPLGRQLCRLLFYLILIFVPITIDSWLRTTTTYVSVHEYTFVRAIPVTFFVPADVYSQHIPQYPTNNVHRPSSLRTLQFVRCDTETSAERSRAKR</sequence>
<evidence type="ECO:0000313" key="2">
    <source>
        <dbReference type="Proteomes" id="UP000218334"/>
    </source>
</evidence>
<protein>
    <submittedName>
        <fullName evidence="1">Uncharacterized protein</fullName>
    </submittedName>
</protein>
<name>A0A2H3B781_9AGAR</name>
<reference evidence="2" key="1">
    <citation type="journal article" date="2017" name="Nat. Ecol. Evol.">
        <title>Genome expansion and lineage-specific genetic innovations in the forest pathogenic fungi Armillaria.</title>
        <authorList>
            <person name="Sipos G."/>
            <person name="Prasanna A.N."/>
            <person name="Walter M.C."/>
            <person name="O'Connor E."/>
            <person name="Balint B."/>
            <person name="Krizsan K."/>
            <person name="Kiss B."/>
            <person name="Hess J."/>
            <person name="Varga T."/>
            <person name="Slot J."/>
            <person name="Riley R."/>
            <person name="Boka B."/>
            <person name="Rigling D."/>
            <person name="Barry K."/>
            <person name="Lee J."/>
            <person name="Mihaltcheva S."/>
            <person name="LaButti K."/>
            <person name="Lipzen A."/>
            <person name="Waldron R."/>
            <person name="Moloney N.M."/>
            <person name="Sperisen C."/>
            <person name="Kredics L."/>
            <person name="Vagvoelgyi C."/>
            <person name="Patrignani A."/>
            <person name="Fitzpatrick D."/>
            <person name="Nagy I."/>
            <person name="Doyle S."/>
            <person name="Anderson J.B."/>
            <person name="Grigoriev I.V."/>
            <person name="Gueldener U."/>
            <person name="Muensterkoetter M."/>
            <person name="Nagy L.G."/>
        </authorList>
    </citation>
    <scope>NUCLEOTIDE SEQUENCE [LARGE SCALE GENOMIC DNA]</scope>
    <source>
        <strain evidence="2">28-4</strain>
    </source>
</reference>